<feature type="compositionally biased region" description="Low complexity" evidence="1">
    <location>
        <begin position="232"/>
        <end position="245"/>
    </location>
</feature>
<reference evidence="5" key="1">
    <citation type="submission" date="2016-04" db="UniProtKB">
        <authorList>
            <consortium name="WormBaseParasite"/>
        </authorList>
    </citation>
    <scope>IDENTIFICATION</scope>
</reference>
<proteinExistence type="predicted"/>
<feature type="compositionally biased region" description="Polar residues" evidence="1">
    <location>
        <begin position="210"/>
        <end position="220"/>
    </location>
</feature>
<sequence length="350" mass="39226">MLPRAGDVRYLDREIKNEPEKNFISNIKNEPEKNFVSNIKNEPEKNFASNIKNEPEKDFVPNISTVDGQKEGDTTNVFQNVFPKYSESDVKYQPIESTEVDEQDEKKNLFYKDGEADKNSENNKEIAESAVNIENTKLDNIHSIKNEDQSSFMSEVAESNAKYDNLVIRKDFGHDQIHYFKPNTSRKKRNRKKKSMKSQSSKSSEKISGEHQNFSASSSPDIDPKDYIEKLSNASSSSTEENATNQASSVKVSSCSLNIKAPLLKKPPCSVSQSQPHENYGFFSGPVIAGPSKIHVKRPSSLASSRPGLLDGPTPQKKAPVLQQSSLKPPLLGEFPRLCNEQLRKLLGNE</sequence>
<feature type="region of interest" description="Disordered" evidence="1">
    <location>
        <begin position="178"/>
        <end position="227"/>
    </location>
</feature>
<dbReference type="EMBL" id="UYYG01001152">
    <property type="protein sequence ID" value="VDN55497.1"/>
    <property type="molecule type" value="Genomic_DNA"/>
</dbReference>
<evidence type="ECO:0000256" key="1">
    <source>
        <dbReference type="SAM" id="MobiDB-lite"/>
    </source>
</evidence>
<feature type="compositionally biased region" description="Basic residues" evidence="1">
    <location>
        <begin position="184"/>
        <end position="196"/>
    </location>
</feature>
<name>A0A158Q2Y1_DRAME</name>
<feature type="region of interest" description="Disordered" evidence="1">
    <location>
        <begin position="297"/>
        <end position="322"/>
    </location>
</feature>
<organism evidence="3 5">
    <name type="scientific">Dracunculus medinensis</name>
    <name type="common">Guinea worm</name>
    <dbReference type="NCBI Taxonomy" id="318479"/>
    <lineage>
        <taxon>Eukaryota</taxon>
        <taxon>Metazoa</taxon>
        <taxon>Ecdysozoa</taxon>
        <taxon>Nematoda</taxon>
        <taxon>Chromadorea</taxon>
        <taxon>Rhabditida</taxon>
        <taxon>Spirurina</taxon>
        <taxon>Dracunculoidea</taxon>
        <taxon>Dracunculidae</taxon>
        <taxon>Dracunculus</taxon>
    </lineage>
</organism>
<reference evidence="2 4" key="2">
    <citation type="submission" date="2018-11" db="EMBL/GenBank/DDBJ databases">
        <authorList>
            <consortium name="Pathogen Informatics"/>
        </authorList>
    </citation>
    <scope>NUCLEOTIDE SEQUENCE [LARGE SCALE GENOMIC DNA]</scope>
</reference>
<dbReference type="Proteomes" id="UP000274756">
    <property type="component" value="Unassembled WGS sequence"/>
</dbReference>
<accession>A0A158Q2Y1</accession>
<protein>
    <submittedName>
        <fullName evidence="2 5">Uncharacterized protein</fullName>
    </submittedName>
</protein>
<feature type="region of interest" description="Disordered" evidence="1">
    <location>
        <begin position="232"/>
        <end position="251"/>
    </location>
</feature>
<keyword evidence="4" id="KW-1185">Reference proteome</keyword>
<dbReference type="WBParaSite" id="DME_0000111001-mRNA-1">
    <property type="protein sequence ID" value="DME_0000111001-mRNA-1"/>
    <property type="gene ID" value="DME_0000111001"/>
</dbReference>
<gene>
    <name evidence="2" type="ORF">DME_LOCUS5470</name>
</gene>
<evidence type="ECO:0000313" key="5">
    <source>
        <dbReference type="WBParaSite" id="DME_0000111001-mRNA-1"/>
    </source>
</evidence>
<evidence type="ECO:0000313" key="3">
    <source>
        <dbReference type="Proteomes" id="UP000038040"/>
    </source>
</evidence>
<evidence type="ECO:0000313" key="2">
    <source>
        <dbReference type="EMBL" id="VDN55497.1"/>
    </source>
</evidence>
<evidence type="ECO:0000313" key="4">
    <source>
        <dbReference type="Proteomes" id="UP000274756"/>
    </source>
</evidence>
<dbReference type="AlphaFoldDB" id="A0A158Q2Y1"/>
<dbReference type="Proteomes" id="UP000038040">
    <property type="component" value="Unplaced"/>
</dbReference>